<sequence>MSTSPLLSRRLVLGSALAAPLILRTGAARAQEPVDVELVLAVDVSRSVDEVEQELQFNGYAAAFRDPKLLEGIAGGPLGQIAVTMFTWSDWHIQEMMVPWMKIDGPAAGERFAAAVDAAPRRTWLYTSISGAMDYAANLFGRGYEGTRKVVDISGDGVNNSGRPVADARADALEKGIVLNGLAVLDRTPTPWAAGLPPLDDYYRTEVIGGPGAFLMVAEGFDAFETAVKRKIIREIASAPPPGPLVERAFA</sequence>
<dbReference type="RefSeq" id="WP_245762225.1">
    <property type="nucleotide sequence ID" value="NZ_FOSQ01000011.1"/>
</dbReference>
<dbReference type="AlphaFoldDB" id="A0A1I4DIH4"/>
<evidence type="ECO:0000313" key="3">
    <source>
        <dbReference type="Proteomes" id="UP000199473"/>
    </source>
</evidence>
<dbReference type="InterPro" id="IPR036465">
    <property type="entry name" value="vWFA_dom_sf"/>
</dbReference>
<dbReference type="Pfam" id="PF06707">
    <property type="entry name" value="DUF1194"/>
    <property type="match status" value="1"/>
</dbReference>
<dbReference type="Proteomes" id="UP000199473">
    <property type="component" value="Unassembled WGS sequence"/>
</dbReference>
<feature type="signal peptide" evidence="1">
    <location>
        <begin position="1"/>
        <end position="30"/>
    </location>
</feature>
<name>A0A1I4DIH4_9PROT</name>
<feature type="chain" id="PRO_5011481756" description="VWFA domain-containing protein" evidence="1">
    <location>
        <begin position="31"/>
        <end position="251"/>
    </location>
</feature>
<keyword evidence="3" id="KW-1185">Reference proteome</keyword>
<keyword evidence="1" id="KW-0732">Signal</keyword>
<evidence type="ECO:0000313" key="2">
    <source>
        <dbReference type="EMBL" id="SFK93438.1"/>
    </source>
</evidence>
<proteinExistence type="predicted"/>
<evidence type="ECO:0008006" key="4">
    <source>
        <dbReference type="Google" id="ProtNLM"/>
    </source>
</evidence>
<evidence type="ECO:0000256" key="1">
    <source>
        <dbReference type="SAM" id="SignalP"/>
    </source>
</evidence>
<dbReference type="SUPFAM" id="SSF53300">
    <property type="entry name" value="vWA-like"/>
    <property type="match status" value="1"/>
</dbReference>
<reference evidence="2 3" key="1">
    <citation type="submission" date="2016-10" db="EMBL/GenBank/DDBJ databases">
        <authorList>
            <person name="de Groot N.N."/>
        </authorList>
    </citation>
    <scope>NUCLEOTIDE SEQUENCE [LARGE SCALE GENOMIC DNA]</scope>
    <source>
        <strain evidence="2 3">DSM 19981</strain>
    </source>
</reference>
<protein>
    <recommendedName>
        <fullName evidence="4">VWFA domain-containing protein</fullName>
    </recommendedName>
</protein>
<dbReference type="InterPro" id="IPR010607">
    <property type="entry name" value="DUF1194"/>
</dbReference>
<dbReference type="EMBL" id="FOSQ01000011">
    <property type="protein sequence ID" value="SFK93438.1"/>
    <property type="molecule type" value="Genomic_DNA"/>
</dbReference>
<dbReference type="Gene3D" id="3.40.50.410">
    <property type="entry name" value="von Willebrand factor, type A domain"/>
    <property type="match status" value="1"/>
</dbReference>
<dbReference type="STRING" id="1123062.SAMN02745775_11162"/>
<gene>
    <name evidence="2" type="ORF">SAMN02745775_11162</name>
</gene>
<accession>A0A1I4DIH4</accession>
<organism evidence="2 3">
    <name type="scientific">Falsiroseomonas stagni DSM 19981</name>
    <dbReference type="NCBI Taxonomy" id="1123062"/>
    <lineage>
        <taxon>Bacteria</taxon>
        <taxon>Pseudomonadati</taxon>
        <taxon>Pseudomonadota</taxon>
        <taxon>Alphaproteobacteria</taxon>
        <taxon>Acetobacterales</taxon>
        <taxon>Roseomonadaceae</taxon>
        <taxon>Falsiroseomonas</taxon>
    </lineage>
</organism>